<dbReference type="InterPro" id="IPR036259">
    <property type="entry name" value="MFS_trans_sf"/>
</dbReference>
<dbReference type="Gene3D" id="1.20.1250.20">
    <property type="entry name" value="MFS general substrate transporter like domains"/>
    <property type="match status" value="1"/>
</dbReference>
<dbReference type="GO" id="GO:0022857">
    <property type="term" value="F:transmembrane transporter activity"/>
    <property type="evidence" value="ECO:0007669"/>
    <property type="project" value="InterPro"/>
</dbReference>
<feature type="transmembrane region" description="Helical" evidence="5">
    <location>
        <begin position="116"/>
        <end position="137"/>
    </location>
</feature>
<dbReference type="PROSITE" id="PS50850">
    <property type="entry name" value="MFS"/>
    <property type="match status" value="1"/>
</dbReference>
<keyword evidence="3 5" id="KW-1133">Transmembrane helix</keyword>
<reference evidence="7 8" key="1">
    <citation type="submission" date="2017-01" db="EMBL/GenBank/DDBJ databases">
        <title>A new Hymenobacter.</title>
        <authorList>
            <person name="Liang Y."/>
            <person name="Feng F."/>
        </authorList>
    </citation>
    <scope>NUCLEOTIDE SEQUENCE [LARGE SCALE GENOMIC DNA]</scope>
    <source>
        <strain evidence="7">MIMBbqt21</strain>
    </source>
</reference>
<comment type="caution">
    <text evidence="7">The sequence shown here is derived from an EMBL/GenBank/DDBJ whole genome shotgun (WGS) entry which is preliminary data.</text>
</comment>
<feature type="transmembrane region" description="Helical" evidence="5">
    <location>
        <begin position="380"/>
        <end position="401"/>
    </location>
</feature>
<accession>A0A243W9Z0</accession>
<dbReference type="SUPFAM" id="SSF103473">
    <property type="entry name" value="MFS general substrate transporter"/>
    <property type="match status" value="1"/>
</dbReference>
<proteinExistence type="predicted"/>
<feature type="transmembrane region" description="Helical" evidence="5">
    <location>
        <begin position="278"/>
        <end position="297"/>
    </location>
</feature>
<feature type="transmembrane region" description="Helical" evidence="5">
    <location>
        <begin position="182"/>
        <end position="201"/>
    </location>
</feature>
<evidence type="ECO:0000256" key="4">
    <source>
        <dbReference type="ARBA" id="ARBA00023136"/>
    </source>
</evidence>
<sequence>MKQNPHSFIDRRTSVAPAHPWGLLLVILTAPLLSVLDVFIVNMAIPAIRSDLGATGADLELVIAGYLLGFSSFLITGGRAGDQYGRRRLFILGLALFTLTSCLCGVAPSIGQLIGYRFLQGVSAAAMLPQTIALIQVSFAESEARNRAFGYYGITLGLASMLGQLLGGYLVSTEWGVAGWRLTFLVNLPIGLVAIGAALRLLPETARNQGQRFDVGGVVLLTTGLGALLYPLSVGRELGWPTWSLGMMLVGVGLMSWFWRQQGALRRQGGNPLLDVGLFRYPSFNLGLGTLVFFFSVHNSFLLISTVYLQSGLAVKAQAAGTTFVFFGGGFLLSSYLSIRYIARFGRRLLQFGLLLMLLALAGQVAWAPTFAASLTGLKGLLLLYGLGSGLVMPSLLNVALRGLPGYLAGGAAGVYATFQQVASALGVTMIGGVFFSLWHAGQAASYVRAFRYGLALDMGCLLLAALLLEQLPETEPAAPQTAAPALE</sequence>
<dbReference type="PANTHER" id="PTHR42718:SF39">
    <property type="entry name" value="ACTINORHODIN TRANSPORTER-RELATED"/>
    <property type="match status" value="1"/>
</dbReference>
<evidence type="ECO:0000256" key="5">
    <source>
        <dbReference type="SAM" id="Phobius"/>
    </source>
</evidence>
<dbReference type="PANTHER" id="PTHR42718">
    <property type="entry name" value="MAJOR FACILITATOR SUPERFAMILY MULTIDRUG TRANSPORTER MFSC"/>
    <property type="match status" value="1"/>
</dbReference>
<evidence type="ECO:0000313" key="8">
    <source>
        <dbReference type="Proteomes" id="UP000194873"/>
    </source>
</evidence>
<gene>
    <name evidence="7" type="ORF">BXP70_19130</name>
</gene>
<evidence type="ECO:0000256" key="3">
    <source>
        <dbReference type="ARBA" id="ARBA00022989"/>
    </source>
</evidence>
<keyword evidence="8" id="KW-1185">Reference proteome</keyword>
<name>A0A243W9Z0_9BACT</name>
<feature type="transmembrane region" description="Helical" evidence="5">
    <location>
        <begin position="57"/>
        <end position="77"/>
    </location>
</feature>
<dbReference type="CDD" id="cd17321">
    <property type="entry name" value="MFS_MMR_MDR_like"/>
    <property type="match status" value="1"/>
</dbReference>
<feature type="transmembrane region" description="Helical" evidence="5">
    <location>
        <begin position="89"/>
        <end position="110"/>
    </location>
</feature>
<evidence type="ECO:0000313" key="7">
    <source>
        <dbReference type="EMBL" id="OUJ72366.1"/>
    </source>
</evidence>
<dbReference type="GO" id="GO:0016020">
    <property type="term" value="C:membrane"/>
    <property type="evidence" value="ECO:0007669"/>
    <property type="project" value="UniProtKB-SubCell"/>
</dbReference>
<dbReference type="RefSeq" id="WP_086595709.1">
    <property type="nucleotide sequence ID" value="NZ_MTSE01000011.1"/>
</dbReference>
<comment type="subcellular location">
    <subcellularLocation>
        <location evidence="1">Membrane</location>
        <topology evidence="1">Multi-pass membrane protein</topology>
    </subcellularLocation>
</comment>
<feature type="transmembrane region" description="Helical" evidence="5">
    <location>
        <begin position="413"/>
        <end position="438"/>
    </location>
</feature>
<feature type="transmembrane region" description="Helical" evidence="5">
    <location>
        <begin position="213"/>
        <end position="232"/>
    </location>
</feature>
<organism evidence="7 8">
    <name type="scientific">Hymenobacter crusticola</name>
    <dbReference type="NCBI Taxonomy" id="1770526"/>
    <lineage>
        <taxon>Bacteria</taxon>
        <taxon>Pseudomonadati</taxon>
        <taxon>Bacteroidota</taxon>
        <taxon>Cytophagia</taxon>
        <taxon>Cytophagales</taxon>
        <taxon>Hymenobacteraceae</taxon>
        <taxon>Hymenobacter</taxon>
    </lineage>
</organism>
<protein>
    <recommendedName>
        <fullName evidence="6">Major facilitator superfamily (MFS) profile domain-containing protein</fullName>
    </recommendedName>
</protein>
<evidence type="ECO:0000256" key="1">
    <source>
        <dbReference type="ARBA" id="ARBA00004141"/>
    </source>
</evidence>
<feature type="transmembrane region" description="Helical" evidence="5">
    <location>
        <begin position="149"/>
        <end position="170"/>
    </location>
</feature>
<dbReference type="EMBL" id="MTSE01000011">
    <property type="protein sequence ID" value="OUJ72366.1"/>
    <property type="molecule type" value="Genomic_DNA"/>
</dbReference>
<feature type="transmembrane region" description="Helical" evidence="5">
    <location>
        <begin position="317"/>
        <end position="337"/>
    </location>
</feature>
<feature type="transmembrane region" description="Helical" evidence="5">
    <location>
        <begin position="21"/>
        <end position="45"/>
    </location>
</feature>
<feature type="domain" description="Major facilitator superfamily (MFS) profile" evidence="6">
    <location>
        <begin position="23"/>
        <end position="473"/>
    </location>
</feature>
<feature type="transmembrane region" description="Helical" evidence="5">
    <location>
        <begin position="349"/>
        <end position="368"/>
    </location>
</feature>
<dbReference type="Pfam" id="PF07690">
    <property type="entry name" value="MFS_1"/>
    <property type="match status" value="1"/>
</dbReference>
<dbReference type="Gene3D" id="1.20.1720.10">
    <property type="entry name" value="Multidrug resistance protein D"/>
    <property type="match status" value="1"/>
</dbReference>
<dbReference type="AlphaFoldDB" id="A0A243W9Z0"/>
<dbReference type="Proteomes" id="UP000194873">
    <property type="component" value="Unassembled WGS sequence"/>
</dbReference>
<dbReference type="InterPro" id="IPR011701">
    <property type="entry name" value="MFS"/>
</dbReference>
<dbReference type="InterPro" id="IPR020846">
    <property type="entry name" value="MFS_dom"/>
</dbReference>
<evidence type="ECO:0000256" key="2">
    <source>
        <dbReference type="ARBA" id="ARBA00022692"/>
    </source>
</evidence>
<evidence type="ECO:0000259" key="6">
    <source>
        <dbReference type="PROSITE" id="PS50850"/>
    </source>
</evidence>
<feature type="transmembrane region" description="Helical" evidence="5">
    <location>
        <begin position="238"/>
        <end position="258"/>
    </location>
</feature>
<keyword evidence="2 5" id="KW-0812">Transmembrane</keyword>
<keyword evidence="4 5" id="KW-0472">Membrane</keyword>
<dbReference type="OrthoDB" id="783189at2"/>